<sequence length="252" mass="28111">MASQTKPPIMEQPAGMGMTWMPTPQLTDCPPGLEYLANIDQLIVKQSVELFEAVTGIDCKNRYTIANSMGQQVYFAYEGSHSDSRPFQCCAGCCWCISGQNCCAFRINIESPPGNPVGYVYQGCSGWKPKYHVHDDNMEEVLTIQGPCVPASVAVDVPEIFISGNDGEEIGAVTKVWNGVVKEMCTNADTFSLTFPKDLDVKQKATILGAMFLIEFMYYERATRLHRRWHKMLQRLSQPVKGQPCLLNIYSS</sequence>
<dbReference type="Proteomes" id="UP000230750">
    <property type="component" value="Unassembled WGS sequence"/>
</dbReference>
<comment type="similarity">
    <text evidence="1 2">Belongs to the phospholipid scramblase family.</text>
</comment>
<dbReference type="EMBL" id="MRZV01000099">
    <property type="protein sequence ID" value="PIK58872.1"/>
    <property type="molecule type" value="Genomic_DNA"/>
</dbReference>
<dbReference type="GO" id="GO:0005886">
    <property type="term" value="C:plasma membrane"/>
    <property type="evidence" value="ECO:0007669"/>
    <property type="project" value="TreeGrafter"/>
</dbReference>
<dbReference type="PANTHER" id="PTHR23248">
    <property type="entry name" value="PHOSPHOLIPID SCRAMBLASE-RELATED"/>
    <property type="match status" value="1"/>
</dbReference>
<protein>
    <recommendedName>
        <fullName evidence="2">Phospholipid scramblase</fullName>
    </recommendedName>
</protein>
<dbReference type="GO" id="GO:0017128">
    <property type="term" value="F:phospholipid scramblase activity"/>
    <property type="evidence" value="ECO:0007669"/>
    <property type="project" value="InterPro"/>
</dbReference>
<comment type="caution">
    <text evidence="3">The sequence shown here is derived from an EMBL/GenBank/DDBJ whole genome shotgun (WGS) entry which is preliminary data.</text>
</comment>
<dbReference type="InterPro" id="IPR005552">
    <property type="entry name" value="Scramblase"/>
</dbReference>
<keyword evidence="2" id="KW-0564">Palmitate</keyword>
<dbReference type="Pfam" id="PF03803">
    <property type="entry name" value="Scramblase"/>
    <property type="match status" value="2"/>
</dbReference>
<evidence type="ECO:0000256" key="2">
    <source>
        <dbReference type="RuleBase" id="RU363116"/>
    </source>
</evidence>
<comment type="cofactor">
    <cofactor evidence="2">
        <name>Ca(2+)</name>
        <dbReference type="ChEBI" id="CHEBI:29108"/>
    </cofactor>
</comment>
<dbReference type="OrthoDB" id="191150at2759"/>
<keyword evidence="2" id="KW-0449">Lipoprotein</keyword>
<keyword evidence="2" id="KW-0106">Calcium</keyword>
<proteinExistence type="inferred from homology"/>
<dbReference type="AlphaFoldDB" id="A0A2G8LF58"/>
<dbReference type="InterPro" id="IPR025659">
    <property type="entry name" value="Tubby-like_C"/>
</dbReference>
<keyword evidence="4" id="KW-1185">Reference proteome</keyword>
<reference evidence="3 4" key="1">
    <citation type="journal article" date="2017" name="PLoS Biol.">
        <title>The sea cucumber genome provides insights into morphological evolution and visceral regeneration.</title>
        <authorList>
            <person name="Zhang X."/>
            <person name="Sun L."/>
            <person name="Yuan J."/>
            <person name="Sun Y."/>
            <person name="Gao Y."/>
            <person name="Zhang L."/>
            <person name="Li S."/>
            <person name="Dai H."/>
            <person name="Hamel J.F."/>
            <person name="Liu C."/>
            <person name="Yu Y."/>
            <person name="Liu S."/>
            <person name="Lin W."/>
            <person name="Guo K."/>
            <person name="Jin S."/>
            <person name="Xu P."/>
            <person name="Storey K.B."/>
            <person name="Huan P."/>
            <person name="Zhang T."/>
            <person name="Zhou Y."/>
            <person name="Zhang J."/>
            <person name="Lin C."/>
            <person name="Li X."/>
            <person name="Xing L."/>
            <person name="Huo D."/>
            <person name="Sun M."/>
            <person name="Wang L."/>
            <person name="Mercier A."/>
            <person name="Li F."/>
            <person name="Yang H."/>
            <person name="Xiang J."/>
        </authorList>
    </citation>
    <scope>NUCLEOTIDE SEQUENCE [LARGE SCALE GENOMIC DNA]</scope>
    <source>
        <strain evidence="3">Shaxun</strain>
        <tissue evidence="3">Muscle</tissue>
    </source>
</reference>
<accession>A0A2G8LF58</accession>
<evidence type="ECO:0000313" key="3">
    <source>
        <dbReference type="EMBL" id="PIK58872.1"/>
    </source>
</evidence>
<evidence type="ECO:0000256" key="1">
    <source>
        <dbReference type="ARBA" id="ARBA00005350"/>
    </source>
</evidence>
<dbReference type="SUPFAM" id="SSF54518">
    <property type="entry name" value="Tubby C-terminal domain-like"/>
    <property type="match status" value="1"/>
</dbReference>
<evidence type="ECO:0000313" key="4">
    <source>
        <dbReference type="Proteomes" id="UP000230750"/>
    </source>
</evidence>
<organism evidence="3 4">
    <name type="scientific">Stichopus japonicus</name>
    <name type="common">Sea cucumber</name>
    <dbReference type="NCBI Taxonomy" id="307972"/>
    <lineage>
        <taxon>Eukaryota</taxon>
        <taxon>Metazoa</taxon>
        <taxon>Echinodermata</taxon>
        <taxon>Eleutherozoa</taxon>
        <taxon>Echinozoa</taxon>
        <taxon>Holothuroidea</taxon>
        <taxon>Aspidochirotacea</taxon>
        <taxon>Aspidochirotida</taxon>
        <taxon>Stichopodidae</taxon>
        <taxon>Apostichopus</taxon>
    </lineage>
</organism>
<gene>
    <name evidence="3" type="ORF">BSL78_04184</name>
</gene>
<dbReference type="PANTHER" id="PTHR23248:SF63">
    <property type="entry name" value="PHOSPHOLIPID SCRAMBLASE"/>
    <property type="match status" value="1"/>
</dbReference>
<comment type="function">
    <text evidence="2">May mediate accelerated ATP-independent bidirectional transbilayer migration of phospholipids upon binding calcium ions that results in a loss of phospholipid asymmetry in the plasma membrane.</text>
</comment>
<name>A0A2G8LF58_STIJA</name>